<dbReference type="AlphaFoldDB" id="A0A0D9XUL5"/>
<evidence type="ECO:0000313" key="2">
    <source>
        <dbReference type="EnsemblPlants" id="LPERR11G17390.2"/>
    </source>
</evidence>
<feature type="compositionally biased region" description="Basic and acidic residues" evidence="1">
    <location>
        <begin position="168"/>
        <end position="195"/>
    </location>
</feature>
<evidence type="ECO:0000256" key="1">
    <source>
        <dbReference type="SAM" id="MobiDB-lite"/>
    </source>
</evidence>
<dbReference type="EnsemblPlants" id="LPERR11G17390.2">
    <property type="protein sequence ID" value="LPERR11G17390.2"/>
    <property type="gene ID" value="LPERR11G17390"/>
</dbReference>
<dbReference type="Gramene" id="LPERR11G17390.2">
    <property type="protein sequence ID" value="LPERR11G17390.2"/>
    <property type="gene ID" value="LPERR11G17390"/>
</dbReference>
<dbReference type="PANTHER" id="PTHR11567:SF25">
    <property type="entry name" value="PROTEIN FRA10AC1"/>
    <property type="match status" value="1"/>
</dbReference>
<protein>
    <submittedName>
        <fullName evidence="2">Uncharacterized protein</fullName>
    </submittedName>
</protein>
<dbReference type="InterPro" id="IPR019129">
    <property type="entry name" value="Folate-sensitive_fs_Fra10Ac1"/>
</dbReference>
<dbReference type="Proteomes" id="UP000032180">
    <property type="component" value="Chromosome 11"/>
</dbReference>
<feature type="region of interest" description="Disordered" evidence="1">
    <location>
        <begin position="168"/>
        <end position="238"/>
    </location>
</feature>
<reference evidence="2" key="3">
    <citation type="submission" date="2015-04" db="UniProtKB">
        <authorList>
            <consortium name="EnsemblPlants"/>
        </authorList>
    </citation>
    <scope>IDENTIFICATION</scope>
</reference>
<dbReference type="InterPro" id="IPR050645">
    <property type="entry name" value="Histidine_acid_phosphatase"/>
</dbReference>
<proteinExistence type="predicted"/>
<organism evidence="2 3">
    <name type="scientific">Leersia perrieri</name>
    <dbReference type="NCBI Taxonomy" id="77586"/>
    <lineage>
        <taxon>Eukaryota</taxon>
        <taxon>Viridiplantae</taxon>
        <taxon>Streptophyta</taxon>
        <taxon>Embryophyta</taxon>
        <taxon>Tracheophyta</taxon>
        <taxon>Spermatophyta</taxon>
        <taxon>Magnoliopsida</taxon>
        <taxon>Liliopsida</taxon>
        <taxon>Poales</taxon>
        <taxon>Poaceae</taxon>
        <taxon>BOP clade</taxon>
        <taxon>Oryzoideae</taxon>
        <taxon>Oryzeae</taxon>
        <taxon>Oryzinae</taxon>
        <taxon>Leersia</taxon>
    </lineage>
</organism>
<feature type="compositionally biased region" description="Acidic residues" evidence="1">
    <location>
        <begin position="227"/>
        <end position="238"/>
    </location>
</feature>
<dbReference type="PANTHER" id="PTHR11567">
    <property type="entry name" value="ACID PHOSPHATASE-RELATED"/>
    <property type="match status" value="1"/>
</dbReference>
<evidence type="ECO:0000313" key="3">
    <source>
        <dbReference type="Proteomes" id="UP000032180"/>
    </source>
</evidence>
<dbReference type="Pfam" id="PF09725">
    <property type="entry name" value="Fra10Ac1"/>
    <property type="match status" value="1"/>
</dbReference>
<sequence>MASSLGRLKASIFDKEERKMQYQSHIRGLNAYDRHKKFMKDYVQFYGHDKNVDNSVPIKTDKDTLREGYRFILSEEDDMDSTWEKRLVKRYYDKLFKDYPFWWCIGLRWRTEKEVISGKGQFICGNRICDEKNGLGSYEVNFSYFEAGEQKQALVKLVACKRQKEKEKEKEKELSGEKEMDLKERDKRKREHDGSEDTSDDEPTEKYSGRRKDRKRSSTRKMSNNDEGFEEFLEGMFP</sequence>
<keyword evidence="3" id="KW-1185">Reference proteome</keyword>
<accession>A0A0D9XUL5</accession>
<name>A0A0D9XUL5_9ORYZ</name>
<reference evidence="3" key="2">
    <citation type="submission" date="2013-12" db="EMBL/GenBank/DDBJ databases">
        <authorList>
            <person name="Yu Y."/>
            <person name="Lee S."/>
            <person name="de Baynast K."/>
            <person name="Wissotski M."/>
            <person name="Liu L."/>
            <person name="Talag J."/>
            <person name="Goicoechea J."/>
            <person name="Angelova A."/>
            <person name="Jetty R."/>
            <person name="Kudrna D."/>
            <person name="Golser W."/>
            <person name="Rivera L."/>
            <person name="Zhang J."/>
            <person name="Wing R."/>
        </authorList>
    </citation>
    <scope>NUCLEOTIDE SEQUENCE</scope>
</reference>
<dbReference type="GO" id="GO:0016791">
    <property type="term" value="F:phosphatase activity"/>
    <property type="evidence" value="ECO:0007669"/>
    <property type="project" value="TreeGrafter"/>
</dbReference>
<reference evidence="2 3" key="1">
    <citation type="submission" date="2012-08" db="EMBL/GenBank/DDBJ databases">
        <title>Oryza genome evolution.</title>
        <authorList>
            <person name="Wing R.A."/>
        </authorList>
    </citation>
    <scope>NUCLEOTIDE SEQUENCE</scope>
</reference>